<evidence type="ECO:0000256" key="3">
    <source>
        <dbReference type="ARBA" id="ARBA00022801"/>
    </source>
</evidence>
<accession>A0A9N8DS09</accession>
<reference evidence="8" key="1">
    <citation type="submission" date="2020-06" db="EMBL/GenBank/DDBJ databases">
        <authorList>
            <consortium name="Plant Systems Biology data submission"/>
        </authorList>
    </citation>
    <scope>NUCLEOTIDE SEQUENCE</scope>
    <source>
        <strain evidence="8">D6</strain>
    </source>
</reference>
<keyword evidence="2" id="KW-0547">Nucleotide-binding</keyword>
<keyword evidence="3" id="KW-0378">Hydrolase</keyword>
<evidence type="ECO:0000256" key="5">
    <source>
        <dbReference type="ARBA" id="ARBA00023136"/>
    </source>
</evidence>
<dbReference type="AlphaFoldDB" id="A0A9N8DS09"/>
<keyword evidence="5" id="KW-0472">Membrane</keyword>
<dbReference type="InterPro" id="IPR045063">
    <property type="entry name" value="Dynamin_N"/>
</dbReference>
<dbReference type="SUPFAM" id="SSF52540">
    <property type="entry name" value="P-loop containing nucleoside triphosphate hydrolases"/>
    <property type="match status" value="1"/>
</dbReference>
<dbReference type="GO" id="GO:0051646">
    <property type="term" value="P:mitochondrion localization"/>
    <property type="evidence" value="ECO:0007669"/>
    <property type="project" value="TreeGrafter"/>
</dbReference>
<evidence type="ECO:0000313" key="8">
    <source>
        <dbReference type="EMBL" id="CAB9505889.1"/>
    </source>
</evidence>
<dbReference type="PANTHER" id="PTHR10465:SF0">
    <property type="entry name" value="SARCALUMENIN"/>
    <property type="match status" value="1"/>
</dbReference>
<keyword evidence="4" id="KW-0342">GTP-binding</keyword>
<comment type="caution">
    <text evidence="8">The sequence shown here is derived from an EMBL/GenBank/DDBJ whole genome shotgun (WGS) entry which is preliminary data.</text>
</comment>
<dbReference type="EMBL" id="CAICTM010000246">
    <property type="protein sequence ID" value="CAB9505889.1"/>
    <property type="molecule type" value="Genomic_DNA"/>
</dbReference>
<dbReference type="GO" id="GO:0008053">
    <property type="term" value="P:mitochondrial fusion"/>
    <property type="evidence" value="ECO:0007669"/>
    <property type="project" value="TreeGrafter"/>
</dbReference>
<evidence type="ECO:0000313" key="9">
    <source>
        <dbReference type="Proteomes" id="UP001153069"/>
    </source>
</evidence>
<keyword evidence="9" id="KW-1185">Reference proteome</keyword>
<proteinExistence type="predicted"/>
<name>A0A9N8DS09_9STRA</name>
<dbReference type="NCBIfam" id="TIGR00231">
    <property type="entry name" value="small_GTP"/>
    <property type="match status" value="1"/>
</dbReference>
<evidence type="ECO:0000259" key="7">
    <source>
        <dbReference type="Pfam" id="PF00350"/>
    </source>
</evidence>
<feature type="region of interest" description="Disordered" evidence="6">
    <location>
        <begin position="476"/>
        <end position="519"/>
    </location>
</feature>
<evidence type="ECO:0000256" key="6">
    <source>
        <dbReference type="SAM" id="MobiDB-lite"/>
    </source>
</evidence>
<evidence type="ECO:0000256" key="2">
    <source>
        <dbReference type="ARBA" id="ARBA00022741"/>
    </source>
</evidence>
<dbReference type="GO" id="GO:0005741">
    <property type="term" value="C:mitochondrial outer membrane"/>
    <property type="evidence" value="ECO:0007669"/>
    <property type="project" value="TreeGrafter"/>
</dbReference>
<dbReference type="Gene3D" id="3.40.50.300">
    <property type="entry name" value="P-loop containing nucleotide triphosphate hydrolases"/>
    <property type="match status" value="1"/>
</dbReference>
<dbReference type="InterPro" id="IPR027417">
    <property type="entry name" value="P-loop_NTPase"/>
</dbReference>
<sequence>MESVPLSEIKVAILGHVSVGKTTVLNAILGDKFGEVSMRRTTAGINFFRIVPSTEATTEQLSKDWLKEEGIKTADKVHEEIEESNKKLRAAQQIEEKWFNVARDPLCEMRENTSLVLVDIPGINEADSNSIYMNYVQTNWKSFDCVVVVMDARQGVNTEEQVGLLRLVKENLSKKKPLPVIVLFNKVDEPDDTEQALLVQESQKKIASMFGVGCREEAVKQLPKLSGKKGAAHAIPISDLYPVVIPVSAIRAFFYRSASSLSFEEFRKKFDKEIVDKIGREELSRHKWRKMSIDQKYKALYDLVVDGSEDDEEVTQGTGFDTFLCALSVSVGGHETQTKLLHTQLDAAIQSMNNPSCSQLKALHQKSNAINKDMGDIKKTFWTKYASCKEEALETLSEGPRVEVMAQPAALLHEYFSFATSVGWNDEAKLVEKSFGKLIHEQLGVIVNKQNLDLAAKAHLSRGGIEDNCRLCSDCRGTEDSGKPRKRKQLVMRARSTRRKSYRSDDDDSTSSKRRKSNRSVDDDSVVILDHQQECYKHGELTWDALSLYDWIAIFQSFLHTMPFEVLSEDILKIEMLKDEYVSHLPSTMMKQCECIHCYNKNEGSFGDEDLVCNSCGTDFERADKCQKTIQKDNWKVYSEGGRTKIVGRLANIEIPSSPLDKKHWGHVAWSFRKLTDSARQHASG</sequence>
<feature type="compositionally biased region" description="Basic residues" evidence="6">
    <location>
        <begin position="484"/>
        <end position="501"/>
    </location>
</feature>
<organism evidence="8 9">
    <name type="scientific">Seminavis robusta</name>
    <dbReference type="NCBI Taxonomy" id="568900"/>
    <lineage>
        <taxon>Eukaryota</taxon>
        <taxon>Sar</taxon>
        <taxon>Stramenopiles</taxon>
        <taxon>Ochrophyta</taxon>
        <taxon>Bacillariophyta</taxon>
        <taxon>Bacillariophyceae</taxon>
        <taxon>Bacillariophycidae</taxon>
        <taxon>Naviculales</taxon>
        <taxon>Naviculaceae</taxon>
        <taxon>Seminavis</taxon>
    </lineage>
</organism>
<dbReference type="PANTHER" id="PTHR10465">
    <property type="entry name" value="TRANSMEMBRANE GTPASE FZO1"/>
    <property type="match status" value="1"/>
</dbReference>
<dbReference type="Pfam" id="PF00350">
    <property type="entry name" value="Dynamin_N"/>
    <property type="match status" value="1"/>
</dbReference>
<feature type="domain" description="Dynamin N-terminal" evidence="7">
    <location>
        <begin position="11"/>
        <end position="185"/>
    </location>
</feature>
<dbReference type="GO" id="GO:0003924">
    <property type="term" value="F:GTPase activity"/>
    <property type="evidence" value="ECO:0007669"/>
    <property type="project" value="InterPro"/>
</dbReference>
<dbReference type="InterPro" id="IPR027094">
    <property type="entry name" value="Mitofusin_fam"/>
</dbReference>
<evidence type="ECO:0000256" key="4">
    <source>
        <dbReference type="ARBA" id="ARBA00023134"/>
    </source>
</evidence>
<protein>
    <recommendedName>
        <fullName evidence="7">Dynamin N-terminal domain-containing protein</fullName>
    </recommendedName>
</protein>
<dbReference type="Proteomes" id="UP001153069">
    <property type="component" value="Unassembled WGS sequence"/>
</dbReference>
<dbReference type="InterPro" id="IPR005225">
    <property type="entry name" value="Small_GTP-bd"/>
</dbReference>
<gene>
    <name evidence="8" type="ORF">SEMRO_247_G097970.1</name>
</gene>
<comment type="subcellular location">
    <subcellularLocation>
        <location evidence="1">Membrane</location>
    </subcellularLocation>
</comment>
<dbReference type="OrthoDB" id="43903at2759"/>
<evidence type="ECO:0000256" key="1">
    <source>
        <dbReference type="ARBA" id="ARBA00004370"/>
    </source>
</evidence>
<dbReference type="GO" id="GO:0005525">
    <property type="term" value="F:GTP binding"/>
    <property type="evidence" value="ECO:0007669"/>
    <property type="project" value="UniProtKB-KW"/>
</dbReference>